<dbReference type="EMBL" id="LS991953">
    <property type="protein sequence ID" value="SYV92441.1"/>
    <property type="molecule type" value="Genomic_DNA"/>
</dbReference>
<dbReference type="Proteomes" id="UP000259328">
    <property type="component" value="Chromosome"/>
</dbReference>
<sequence>MIVTDGLGIGPDRDQKAFKDAGANTIRSASVSEMFHIDNW</sequence>
<feature type="non-terminal residue" evidence="1">
    <location>
        <position position="40"/>
    </location>
</feature>
<accession>A0A3B0PRI7</accession>
<dbReference type="Gene3D" id="3.40.720.10">
    <property type="entry name" value="Alkaline Phosphatase, subunit A"/>
    <property type="match status" value="1"/>
</dbReference>
<reference evidence="2" key="1">
    <citation type="submission" date="2018-06" db="EMBL/GenBank/DDBJ databases">
        <authorList>
            <consortium name="Pathogen Informatics"/>
        </authorList>
    </citation>
    <scope>NUCLEOTIDE SEQUENCE [LARGE SCALE GENOMIC DNA]</scope>
    <source>
        <strain evidence="2">NCTC10124</strain>
    </source>
</reference>
<dbReference type="AlphaFoldDB" id="A0A3B0PRI7"/>
<evidence type="ECO:0000313" key="1">
    <source>
        <dbReference type="EMBL" id="SYV92441.1"/>
    </source>
</evidence>
<proteinExistence type="predicted"/>
<organism evidence="1 2">
    <name type="scientific">Mycoplasmopsis synoviae</name>
    <name type="common">Mycoplasma synoviae</name>
    <dbReference type="NCBI Taxonomy" id="2109"/>
    <lineage>
        <taxon>Bacteria</taxon>
        <taxon>Bacillati</taxon>
        <taxon>Mycoplasmatota</taxon>
        <taxon>Mycoplasmoidales</taxon>
        <taxon>Metamycoplasmataceae</taxon>
        <taxon>Mycoplasmopsis</taxon>
    </lineage>
</organism>
<evidence type="ECO:0000313" key="2">
    <source>
        <dbReference type="Proteomes" id="UP000259328"/>
    </source>
</evidence>
<name>A0A3B0PRI7_MYCSY</name>
<gene>
    <name evidence="1" type="ORF">NCTC10124_00165</name>
</gene>
<protein>
    <submittedName>
        <fullName evidence="1">Uncharacterized protein</fullName>
    </submittedName>
</protein>
<dbReference type="InterPro" id="IPR017850">
    <property type="entry name" value="Alkaline_phosphatase_core_sf"/>
</dbReference>